<dbReference type="PANTHER" id="PTHR34222">
    <property type="entry name" value="GAG_PRE-INTEGRS DOMAIN-CONTAINING PROTEIN"/>
    <property type="match status" value="1"/>
</dbReference>
<dbReference type="EMBL" id="JAIVGD010000015">
    <property type="protein sequence ID" value="KAH0758668.1"/>
    <property type="molecule type" value="Genomic_DNA"/>
</dbReference>
<feature type="compositionally biased region" description="Low complexity" evidence="1">
    <location>
        <begin position="84"/>
        <end position="95"/>
    </location>
</feature>
<evidence type="ECO:0000256" key="2">
    <source>
        <dbReference type="SAM" id="Phobius"/>
    </source>
</evidence>
<protein>
    <submittedName>
        <fullName evidence="3">Uncharacterized protein</fullName>
    </submittedName>
</protein>
<sequence>MHQAEQDRRLVHFLMGLNEMYTVVRGSILMMSTLPSMAQAFAILSQEERQREVRPHNHTVLESTSLNASVSSNVAAGSKGFRTSYTSSKGGASSSNPNTNTVFRGNSSTSNKSNLFCDFCKRTGHTKDRCYKLHGYPSNSRPFKGRSSGSAANVYSSEEDMNRNEVPDESMKQMPAGNGTDGSGDMFSGAVNLADSGASHHMTYTKNALTNLRTLPYPSLITLPNGYKVKVTEIGDGPSLKSPLALGRARNGLYFFCPKCHSCGPTSGGLSHVICCSTDCFSNYQHVPSSVQNKQVLTGTECQTSAPSNVKCSHVSNKEVCTVGFPSRLGHVPFVKMRGISTIPIHFSNKQPFTCAICPMARQTRMPFPDSTTTTTKMIIAGLLGHNYLGVKAMLYKL</sequence>
<dbReference type="Proteomes" id="UP000826656">
    <property type="component" value="Unassembled WGS sequence"/>
</dbReference>
<keyword evidence="2" id="KW-0472">Membrane</keyword>
<evidence type="ECO:0000256" key="1">
    <source>
        <dbReference type="SAM" id="MobiDB-lite"/>
    </source>
</evidence>
<reference evidence="3 4" key="1">
    <citation type="journal article" date="2021" name="bioRxiv">
        <title>Chromosome-scale and haplotype-resolved genome assembly of a tetraploid potato cultivar.</title>
        <authorList>
            <person name="Sun H."/>
            <person name="Jiao W.-B."/>
            <person name="Krause K."/>
            <person name="Campoy J.A."/>
            <person name="Goel M."/>
            <person name="Folz-Donahue K."/>
            <person name="Kukat C."/>
            <person name="Huettel B."/>
            <person name="Schneeberger K."/>
        </authorList>
    </citation>
    <scope>NUCLEOTIDE SEQUENCE [LARGE SCALE GENOMIC DNA]</scope>
    <source>
        <strain evidence="3">SolTubOtavaFocal</strain>
        <tissue evidence="3">Leaves</tissue>
    </source>
</reference>
<organism evidence="3 4">
    <name type="scientific">Solanum tuberosum</name>
    <name type="common">Potato</name>
    <dbReference type="NCBI Taxonomy" id="4113"/>
    <lineage>
        <taxon>Eukaryota</taxon>
        <taxon>Viridiplantae</taxon>
        <taxon>Streptophyta</taxon>
        <taxon>Embryophyta</taxon>
        <taxon>Tracheophyta</taxon>
        <taxon>Spermatophyta</taxon>
        <taxon>Magnoliopsida</taxon>
        <taxon>eudicotyledons</taxon>
        <taxon>Gunneridae</taxon>
        <taxon>Pentapetalae</taxon>
        <taxon>asterids</taxon>
        <taxon>lamiids</taxon>
        <taxon>Solanales</taxon>
        <taxon>Solanaceae</taxon>
        <taxon>Solanoideae</taxon>
        <taxon>Solaneae</taxon>
        <taxon>Solanum</taxon>
    </lineage>
</organism>
<keyword evidence="4" id="KW-1185">Reference proteome</keyword>
<evidence type="ECO:0000313" key="3">
    <source>
        <dbReference type="EMBL" id="KAH0758668.1"/>
    </source>
</evidence>
<feature type="transmembrane region" description="Helical" evidence="2">
    <location>
        <begin position="20"/>
        <end position="44"/>
    </location>
</feature>
<feature type="compositionally biased region" description="Polar residues" evidence="1">
    <location>
        <begin position="96"/>
        <end position="108"/>
    </location>
</feature>
<comment type="caution">
    <text evidence="3">The sequence shown here is derived from an EMBL/GenBank/DDBJ whole genome shotgun (WGS) entry which is preliminary data.</text>
</comment>
<feature type="region of interest" description="Disordered" evidence="1">
    <location>
        <begin position="141"/>
        <end position="170"/>
    </location>
</feature>
<feature type="compositionally biased region" description="Polar residues" evidence="1">
    <location>
        <begin position="141"/>
        <end position="156"/>
    </location>
</feature>
<evidence type="ECO:0000313" key="4">
    <source>
        <dbReference type="Proteomes" id="UP000826656"/>
    </source>
</evidence>
<feature type="region of interest" description="Disordered" evidence="1">
    <location>
        <begin position="84"/>
        <end position="108"/>
    </location>
</feature>
<dbReference type="PANTHER" id="PTHR34222:SF89">
    <property type="match status" value="1"/>
</dbReference>
<keyword evidence="2" id="KW-0812">Transmembrane</keyword>
<proteinExistence type="predicted"/>
<feature type="compositionally biased region" description="Basic and acidic residues" evidence="1">
    <location>
        <begin position="160"/>
        <end position="170"/>
    </location>
</feature>
<keyword evidence="2" id="KW-1133">Transmembrane helix</keyword>
<name>A0ABQ7V4P1_SOLTU</name>
<gene>
    <name evidence="3" type="ORF">KY290_022161</name>
</gene>
<accession>A0ABQ7V4P1</accession>